<dbReference type="InterPro" id="IPR017452">
    <property type="entry name" value="GPCR_Rhodpsn_7TM"/>
</dbReference>
<dbReference type="Proteomes" id="UP000472277">
    <property type="component" value="Chromosome 14"/>
</dbReference>
<dbReference type="InParanoid" id="A0A674E3J0"/>
<sequence length="196" mass="21881">MNGYFVFGLTSYIIEGFCATHGGQTALWFLVGMQCSCSFDYYTQTSGINKNSYVINMFFCHFTIPLVISFCYGNLFCSIEEAVETTQRAEREVTNMVIMMVNSFLLCWVPYSSIAVYAFTHQGLTFGPLFMTVPAFFAKNSALSNPHIYILMNKQFCHCMITTLFCRNLFDEEEGASTASSKTEASSVSSSSVLSA</sequence>
<keyword evidence="5 9" id="KW-0472">Membrane</keyword>
<keyword evidence="4" id="KW-0297">G-protein coupled receptor</keyword>
<dbReference type="AlphaFoldDB" id="A0A674E3J0"/>
<feature type="region of interest" description="Disordered" evidence="8">
    <location>
        <begin position="177"/>
        <end position="196"/>
    </location>
</feature>
<gene>
    <name evidence="11" type="primary">RHO</name>
</gene>
<evidence type="ECO:0000259" key="10">
    <source>
        <dbReference type="PROSITE" id="PS50262"/>
    </source>
</evidence>
<evidence type="ECO:0000256" key="5">
    <source>
        <dbReference type="ARBA" id="ARBA00023136"/>
    </source>
</evidence>
<evidence type="ECO:0000313" key="11">
    <source>
        <dbReference type="Ensembl" id="ENSSTUP00000102404.1"/>
    </source>
</evidence>
<dbReference type="Pfam" id="PF00001">
    <property type="entry name" value="7tm_1"/>
    <property type="match status" value="1"/>
</dbReference>
<dbReference type="InterPro" id="IPR000276">
    <property type="entry name" value="GPCR_Rhodpsn"/>
</dbReference>
<dbReference type="Ensembl" id="ENSSTUT00000109820.1">
    <property type="protein sequence ID" value="ENSSTUP00000102404.1"/>
    <property type="gene ID" value="ENSSTUG00000045775.1"/>
</dbReference>
<keyword evidence="12" id="KW-1185">Reference proteome</keyword>
<keyword evidence="6" id="KW-0675">Receptor</keyword>
<feature type="transmembrane region" description="Helical" evidence="9">
    <location>
        <begin position="53"/>
        <end position="72"/>
    </location>
</feature>
<evidence type="ECO:0000313" key="12">
    <source>
        <dbReference type="Proteomes" id="UP000472277"/>
    </source>
</evidence>
<evidence type="ECO:0000256" key="8">
    <source>
        <dbReference type="SAM" id="MobiDB-lite"/>
    </source>
</evidence>
<evidence type="ECO:0000256" key="4">
    <source>
        <dbReference type="ARBA" id="ARBA00023040"/>
    </source>
</evidence>
<dbReference type="PRINTS" id="PR00237">
    <property type="entry name" value="GPCRRHODOPSN"/>
</dbReference>
<dbReference type="PROSITE" id="PS50262">
    <property type="entry name" value="G_PROTEIN_RECEP_F1_2"/>
    <property type="match status" value="1"/>
</dbReference>
<evidence type="ECO:0000256" key="6">
    <source>
        <dbReference type="ARBA" id="ARBA00023170"/>
    </source>
</evidence>
<keyword evidence="3 9" id="KW-1133">Transmembrane helix</keyword>
<dbReference type="GeneTree" id="ENSGT01030000234549"/>
<keyword evidence="2 9" id="KW-0812">Transmembrane</keyword>
<accession>A0A674E3J0</accession>
<evidence type="ECO:0000256" key="1">
    <source>
        <dbReference type="ARBA" id="ARBA00004141"/>
    </source>
</evidence>
<dbReference type="InterPro" id="IPR050125">
    <property type="entry name" value="GPCR_opsins"/>
</dbReference>
<feature type="transmembrane region" description="Helical" evidence="9">
    <location>
        <begin position="93"/>
        <end position="111"/>
    </location>
</feature>
<dbReference type="OMA" id="FCHCMIT"/>
<proteinExistence type="predicted"/>
<name>A0A674E3J0_SALTR</name>
<reference evidence="11" key="1">
    <citation type="submission" date="2025-08" db="UniProtKB">
        <authorList>
            <consortium name="Ensembl"/>
        </authorList>
    </citation>
    <scope>IDENTIFICATION</scope>
</reference>
<dbReference type="PANTHER" id="PTHR24240">
    <property type="entry name" value="OPSIN"/>
    <property type="match status" value="1"/>
</dbReference>
<evidence type="ECO:0000256" key="9">
    <source>
        <dbReference type="SAM" id="Phobius"/>
    </source>
</evidence>
<dbReference type="Gene3D" id="1.20.1070.10">
    <property type="entry name" value="Rhodopsin 7-helix transmembrane proteins"/>
    <property type="match status" value="1"/>
</dbReference>
<evidence type="ECO:0000256" key="2">
    <source>
        <dbReference type="ARBA" id="ARBA00022692"/>
    </source>
</evidence>
<keyword evidence="7" id="KW-0807">Transducer</keyword>
<evidence type="ECO:0000256" key="7">
    <source>
        <dbReference type="ARBA" id="ARBA00023224"/>
    </source>
</evidence>
<protein>
    <submittedName>
        <fullName evidence="11">Rhodopsin</fullName>
    </submittedName>
</protein>
<feature type="domain" description="G-protein coupled receptors family 1 profile" evidence="10">
    <location>
        <begin position="37"/>
        <end position="149"/>
    </location>
</feature>
<evidence type="ECO:0000256" key="3">
    <source>
        <dbReference type="ARBA" id="ARBA00022989"/>
    </source>
</evidence>
<organism evidence="11 12">
    <name type="scientific">Salmo trutta</name>
    <name type="common">Brown trout</name>
    <dbReference type="NCBI Taxonomy" id="8032"/>
    <lineage>
        <taxon>Eukaryota</taxon>
        <taxon>Metazoa</taxon>
        <taxon>Chordata</taxon>
        <taxon>Craniata</taxon>
        <taxon>Vertebrata</taxon>
        <taxon>Euteleostomi</taxon>
        <taxon>Actinopterygii</taxon>
        <taxon>Neopterygii</taxon>
        <taxon>Teleostei</taxon>
        <taxon>Protacanthopterygii</taxon>
        <taxon>Salmoniformes</taxon>
        <taxon>Salmonidae</taxon>
        <taxon>Salmoninae</taxon>
        <taxon>Salmo</taxon>
    </lineage>
</organism>
<dbReference type="GO" id="GO:0004930">
    <property type="term" value="F:G protein-coupled receptor activity"/>
    <property type="evidence" value="ECO:0007669"/>
    <property type="project" value="UniProtKB-KW"/>
</dbReference>
<reference evidence="11" key="2">
    <citation type="submission" date="2025-09" db="UniProtKB">
        <authorList>
            <consortium name="Ensembl"/>
        </authorList>
    </citation>
    <scope>IDENTIFICATION</scope>
</reference>
<dbReference type="GO" id="GO:0016020">
    <property type="term" value="C:membrane"/>
    <property type="evidence" value="ECO:0007669"/>
    <property type="project" value="UniProtKB-SubCell"/>
</dbReference>
<comment type="subcellular location">
    <subcellularLocation>
        <location evidence="1">Membrane</location>
        <topology evidence="1">Multi-pass membrane protein</topology>
    </subcellularLocation>
</comment>
<dbReference type="SUPFAM" id="SSF81321">
    <property type="entry name" value="Family A G protein-coupled receptor-like"/>
    <property type="match status" value="1"/>
</dbReference>